<dbReference type="AlphaFoldDB" id="A0AA39HNL3"/>
<keyword evidence="3" id="KW-1185">Reference proteome</keyword>
<feature type="region of interest" description="Disordered" evidence="1">
    <location>
        <begin position="509"/>
        <end position="569"/>
    </location>
</feature>
<reference evidence="2" key="1">
    <citation type="submission" date="2023-06" db="EMBL/GenBank/DDBJ databases">
        <title>Genomic analysis of the entomopathogenic nematode Steinernema hermaphroditum.</title>
        <authorList>
            <person name="Schwarz E.M."/>
            <person name="Heppert J.K."/>
            <person name="Baniya A."/>
            <person name="Schwartz H.T."/>
            <person name="Tan C.-H."/>
            <person name="Antoshechkin I."/>
            <person name="Sternberg P.W."/>
            <person name="Goodrich-Blair H."/>
            <person name="Dillman A.R."/>
        </authorList>
    </citation>
    <scope>NUCLEOTIDE SEQUENCE</scope>
    <source>
        <strain evidence="2">PS9179</strain>
        <tissue evidence="2">Whole animal</tissue>
    </source>
</reference>
<feature type="compositionally biased region" description="Acidic residues" evidence="1">
    <location>
        <begin position="554"/>
        <end position="569"/>
    </location>
</feature>
<sequence>MTFESTKCWDIPRLSGAPVIAGNELYLLDMVDGAIDRINMDNDEHTALQKDVYDKNDYGFEYLTKVMGQILIFWSKDLKFYSAPLKLCRDGTLKNPFRLDGPPVFRGQEGDDEPFEFNETGIFQVTRSSSDRPIVQFTNLETQFVSRKIKFPDWSRTDYSEGDCAFFATPGRLFGIDYRHLYLCSIDPIDGTRFTRHYLHLAENLDDVITFENHNMCRSGDYLYIVYSDNPSLIRDASPAEEQHRRVEIDDSDNDEADESQEEVEQVLPMILRIHIRTYSVEKLNLIWPQGAHRPSVSCYISVEDSMICLSGRCSLSQEDCEDTHIFRFEEIFLAENGAGESLESQSPKREDTSPAPKKRRIAESPTGSSPSDEAGPADRCEDCRRLLNENYACVQCGNKCCPTCLVNNHQHDRQIFHRVVAKERVTEILEEKRAELQDLNDDFIRACGRVGAAFRDKNELVAAAQEHIESIADEQGHVREDELNNQLELMDQWKAAMEEITQNLQEAVDDASQNEQQDQEDDPPQEENGDEQPDDPDQGAVDGQRSRSVSSVSDEEVEEEEEEEEEEE</sequence>
<proteinExistence type="predicted"/>
<feature type="region of interest" description="Disordered" evidence="1">
    <location>
        <begin position="237"/>
        <end position="263"/>
    </location>
</feature>
<evidence type="ECO:0000256" key="1">
    <source>
        <dbReference type="SAM" id="MobiDB-lite"/>
    </source>
</evidence>
<organism evidence="2 3">
    <name type="scientific">Steinernema hermaphroditum</name>
    <dbReference type="NCBI Taxonomy" id="289476"/>
    <lineage>
        <taxon>Eukaryota</taxon>
        <taxon>Metazoa</taxon>
        <taxon>Ecdysozoa</taxon>
        <taxon>Nematoda</taxon>
        <taxon>Chromadorea</taxon>
        <taxon>Rhabditida</taxon>
        <taxon>Tylenchina</taxon>
        <taxon>Panagrolaimomorpha</taxon>
        <taxon>Strongyloidoidea</taxon>
        <taxon>Steinernematidae</taxon>
        <taxon>Steinernema</taxon>
    </lineage>
</organism>
<gene>
    <name evidence="2" type="ORF">QR680_004066</name>
</gene>
<feature type="compositionally biased region" description="Acidic residues" evidence="1">
    <location>
        <begin position="250"/>
        <end position="263"/>
    </location>
</feature>
<accession>A0AA39HNL3</accession>
<feature type="compositionally biased region" description="Acidic residues" evidence="1">
    <location>
        <begin position="518"/>
        <end position="538"/>
    </location>
</feature>
<name>A0AA39HNL3_9BILA</name>
<protein>
    <submittedName>
        <fullName evidence="2">Uncharacterized protein</fullName>
    </submittedName>
</protein>
<evidence type="ECO:0000313" key="2">
    <source>
        <dbReference type="EMBL" id="KAK0408630.1"/>
    </source>
</evidence>
<dbReference type="EMBL" id="JAUCMV010000003">
    <property type="protein sequence ID" value="KAK0408630.1"/>
    <property type="molecule type" value="Genomic_DNA"/>
</dbReference>
<comment type="caution">
    <text evidence="2">The sequence shown here is derived from an EMBL/GenBank/DDBJ whole genome shotgun (WGS) entry which is preliminary data.</text>
</comment>
<evidence type="ECO:0000313" key="3">
    <source>
        <dbReference type="Proteomes" id="UP001175271"/>
    </source>
</evidence>
<dbReference type="Proteomes" id="UP001175271">
    <property type="component" value="Unassembled WGS sequence"/>
</dbReference>
<feature type="region of interest" description="Disordered" evidence="1">
    <location>
        <begin position="340"/>
        <end position="378"/>
    </location>
</feature>